<organism evidence="2 3">
    <name type="scientific">Cryptosporidium andersoni</name>
    <dbReference type="NCBI Taxonomy" id="117008"/>
    <lineage>
        <taxon>Eukaryota</taxon>
        <taxon>Sar</taxon>
        <taxon>Alveolata</taxon>
        <taxon>Apicomplexa</taxon>
        <taxon>Conoidasida</taxon>
        <taxon>Coccidia</taxon>
        <taxon>Eucoccidiorida</taxon>
        <taxon>Eimeriorina</taxon>
        <taxon>Cryptosporidiidae</taxon>
        <taxon>Cryptosporidium</taxon>
    </lineage>
</organism>
<accession>A0A1J4MVM1</accession>
<gene>
    <name evidence="2" type="ORF">cand_016350</name>
</gene>
<keyword evidence="3" id="KW-1185">Reference proteome</keyword>
<evidence type="ECO:0000313" key="2">
    <source>
        <dbReference type="EMBL" id="OII77475.1"/>
    </source>
</evidence>
<protein>
    <submittedName>
        <fullName evidence="2">Uncharacterized protein</fullName>
    </submittedName>
</protein>
<dbReference type="RefSeq" id="XP_067069321.1">
    <property type="nucleotide sequence ID" value="XM_067211869.1"/>
</dbReference>
<reference evidence="2 3" key="1">
    <citation type="submission" date="2016-10" db="EMBL/GenBank/DDBJ databases">
        <title>Reductive evolution of mitochondrial metabolism and differential evolution of invasion-related proteins in Cryptosporidium.</title>
        <authorList>
            <person name="Liu S."/>
            <person name="Roellig D.M."/>
            <person name="Guo Y."/>
            <person name="Li N."/>
            <person name="Frace M.A."/>
            <person name="Tang K."/>
            <person name="Zhang L."/>
            <person name="Feng Y."/>
            <person name="Xiao L."/>
        </authorList>
    </citation>
    <scope>NUCLEOTIDE SEQUENCE [LARGE SCALE GENOMIC DNA]</scope>
    <source>
        <strain evidence="2">30847</strain>
    </source>
</reference>
<dbReference type="Proteomes" id="UP000186804">
    <property type="component" value="Unassembled WGS sequence"/>
</dbReference>
<evidence type="ECO:0000256" key="1">
    <source>
        <dbReference type="SAM" id="MobiDB-lite"/>
    </source>
</evidence>
<dbReference type="OrthoDB" id="344168at2759"/>
<evidence type="ECO:0000313" key="3">
    <source>
        <dbReference type="Proteomes" id="UP000186804"/>
    </source>
</evidence>
<comment type="caution">
    <text evidence="2">The sequence shown here is derived from an EMBL/GenBank/DDBJ whole genome shotgun (WGS) entry which is preliminary data.</text>
</comment>
<dbReference type="VEuPathDB" id="CryptoDB:cand_016350"/>
<proteinExistence type="predicted"/>
<feature type="region of interest" description="Disordered" evidence="1">
    <location>
        <begin position="724"/>
        <end position="757"/>
    </location>
</feature>
<dbReference type="EMBL" id="LRBS01000034">
    <property type="protein sequence ID" value="OII77475.1"/>
    <property type="molecule type" value="Genomic_DNA"/>
</dbReference>
<sequence length="774" mass="89743">MCVCYISKLRCFVIASGNFDGLNNYNLEYGNTGSNNNSIFPFTKLTNFYTNEIYYMAVNHFQCIKKASIEAHKYIKNNVEVNSIRIYRRVRITLQQKSYAYISGEQLKLLNPLSNMYPMVLDEVDNSAQTLCPYRYFIIPNNKFNIDDKLPKDLVREFDDLLLGSGTIAIFIYEGIWYIYEGLGYYSPIRLFENLSQKGIFAYSGLKQSIHYIYVTSIEKNSKIIEGNDKDIEVILQEFIFRRSLISIEEKLEDEKLEMKARQRVILRTKIEEDLKRQRLLSYKKLSDLECNNCIDIFQCPQCNKEIFPSENEVEFHTAAILTKKGVWYEDIIKPSVSLNIKSPFYTLERKKFEELCFVRVEDSKKKLQCNLISQKVSNTDNVDISEVSPVSQSTGYEELLPIEVSEQLPQALEHSIGNTSRETSVTLLEGSPIFQELSVQLLYKDPLVLGVHSVEEFKSDSLDKIKLIEESESKIPPELVELGKHPLYNTLLKPKELSSSSAIKNLPASIESSDKLHSKSGFTKPSVKLFVKNSLKPREFSSFLDQNIKKSHESPSLYLKDLDNSMVSGKISVNQPKPCNKYYPKFILDTVDKSTETASIQAIEKFTKYLSPLFNLLYFGNNKYEYRRIYDSMLFWGFQNGSNHLTRLSNILCKKSLDLNGYKQNQPVLQNRIYQKASHILATNSVHRDNTITKPLYFNSSTAYNRHNSNELLRIKRSSITKPRSIRPSRKKIKRRYPKKTVTSKLKSVKKSYEDSLIPHTRKRRKQKMKRQI</sequence>
<feature type="compositionally biased region" description="Basic residues" evidence="1">
    <location>
        <begin position="724"/>
        <end position="740"/>
    </location>
</feature>
<dbReference type="AlphaFoldDB" id="A0A1J4MVM1"/>
<dbReference type="GeneID" id="92365820"/>
<name>A0A1J4MVM1_9CRYT</name>